<accession>A0AB33CIS4</accession>
<gene>
    <name evidence="1" type="ORF">XcvCFBP7111P_11815</name>
</gene>
<dbReference type="Proteomes" id="UP000198357">
    <property type="component" value="Chromosome"/>
</dbReference>
<proteinExistence type="predicted"/>
<sequence>MLPDRCFYERRQLASFVVWELVVGIVASAEPGLATPSAGKMRTLMQAEAAPVPLESGHEPTCRIQ</sequence>
<organism evidence="1 2">
    <name type="scientific">Xanthomonas citri pv. vignicola</name>
    <dbReference type="NCBI Taxonomy" id="473426"/>
    <lineage>
        <taxon>Bacteria</taxon>
        <taxon>Pseudomonadati</taxon>
        <taxon>Pseudomonadota</taxon>
        <taxon>Gammaproteobacteria</taxon>
        <taxon>Lysobacterales</taxon>
        <taxon>Lysobacteraceae</taxon>
        <taxon>Xanthomonas</taxon>
    </lineage>
</organism>
<dbReference type="EMBL" id="CP022263">
    <property type="protein sequence ID" value="ASK92104.1"/>
    <property type="molecule type" value="Genomic_DNA"/>
</dbReference>
<protein>
    <submittedName>
        <fullName evidence="1">Uncharacterized protein</fullName>
    </submittedName>
</protein>
<name>A0AB33CIS4_XANCI</name>
<dbReference type="AlphaFoldDB" id="A0AB33CIS4"/>
<evidence type="ECO:0000313" key="2">
    <source>
        <dbReference type="Proteomes" id="UP000198357"/>
    </source>
</evidence>
<reference evidence="1 2" key="1">
    <citation type="submission" date="2017-06" db="EMBL/GenBank/DDBJ databases">
        <title>First complete genome sequences of Xanthomonas citri pv. vignicola strains CFBP 7111, CFBP 7112 and CFBP 7113 using long-read technology.</title>
        <authorList>
            <person name="Ruh M."/>
            <person name="Briand M."/>
            <person name="Bonneau S."/>
            <person name="Jacques M.A."/>
            <person name="Chen N.W.G."/>
        </authorList>
    </citation>
    <scope>NUCLEOTIDE SEQUENCE [LARGE SCALE GENOMIC DNA]</scope>
    <source>
        <strain evidence="1 2">CFBP7111</strain>
    </source>
</reference>
<evidence type="ECO:0000313" key="1">
    <source>
        <dbReference type="EMBL" id="ASK92104.1"/>
    </source>
</evidence>